<dbReference type="Gene3D" id="1.10.275.10">
    <property type="entry name" value="Fumarase/aspartase (N-terminal domain)"/>
    <property type="match status" value="1"/>
</dbReference>
<sequence length="496" mass="53506">MMNGAGMLLLDGENLTLDALAKIALNDGDLDLTKSAWDRVRKGRDIVDAAMQGGKAFYGINTGVGSQKDRRLQAEEIEAFNAAVIVSESTNLPGPSFEEEVVRAALVVLLNNAATGRLGIRPELVHHMLGFFRTGQMPEIRRNISVGGSDLGPLAQLARAFLESPQDHQGVGSFRLAAKEAVSLINNNSFAIAHGAIVLNQAAHLLRAHDLATAVSLEAHRGNLSYLRPEMAACCSNEHQERSFEAIRRALAGSQLWAPENWRELHDPLSFRFAMRVHGAVNMAHDAASRAFQGDLNCVCDNPVVSFELGEIVTGINMDSTPLTCTMDMLRQSLAMAASTSFERATRVQNPALSGLPAAFADPERAESGVQNMVIPHLTAARMAELRSLSAPVLLECPYAIVDGVIDVSGMAPLSVQRTEEVLDIGWLIVASEIVIALWAIKLRGLPRESLGAGVRNVYDQVGPLLPMGREGQYIFDFCPVLDAVKTLVTETGDPC</sequence>
<evidence type="ECO:0000313" key="1">
    <source>
        <dbReference type="EMBL" id="SMC11290.1"/>
    </source>
</evidence>
<proteinExistence type="predicted"/>
<dbReference type="Pfam" id="PF00221">
    <property type="entry name" value="Lyase_aromatic"/>
    <property type="match status" value="1"/>
</dbReference>
<dbReference type="AlphaFoldDB" id="A0A1X7BP44"/>
<dbReference type="OrthoDB" id="7285062at2"/>
<dbReference type="GO" id="GO:0004397">
    <property type="term" value="F:histidine ammonia-lyase activity"/>
    <property type="evidence" value="ECO:0007669"/>
    <property type="project" value="UniProtKB-EC"/>
</dbReference>
<accession>A0A1X7BP44</accession>
<dbReference type="InterPro" id="IPR008948">
    <property type="entry name" value="L-Aspartase-like"/>
</dbReference>
<name>A0A1X7BP44_9RHOB</name>
<dbReference type="SUPFAM" id="SSF48557">
    <property type="entry name" value="L-aspartase-like"/>
    <property type="match status" value="1"/>
</dbReference>
<keyword evidence="1" id="KW-0456">Lyase</keyword>
<dbReference type="EC" id="4.3.1.3" evidence="1"/>
<dbReference type="InterPro" id="IPR024083">
    <property type="entry name" value="Fumarase/histidase_N"/>
</dbReference>
<gene>
    <name evidence="1" type="primary">hutH_1</name>
    <name evidence="1" type="ORF">ROA7745_01102</name>
</gene>
<keyword evidence="2" id="KW-1185">Reference proteome</keyword>
<protein>
    <submittedName>
        <fullName evidence="1">Histidine ammonia-lyase</fullName>
        <ecNumber evidence="1">4.3.1.3</ecNumber>
    </submittedName>
</protein>
<dbReference type="Gene3D" id="1.20.200.10">
    <property type="entry name" value="Fumarase/aspartase (Central domain)"/>
    <property type="match status" value="1"/>
</dbReference>
<dbReference type="InterPro" id="IPR001106">
    <property type="entry name" value="Aromatic_Lyase"/>
</dbReference>
<reference evidence="1 2" key="1">
    <citation type="submission" date="2017-03" db="EMBL/GenBank/DDBJ databases">
        <authorList>
            <person name="Afonso C.L."/>
            <person name="Miller P.J."/>
            <person name="Scott M.A."/>
            <person name="Spackman E."/>
            <person name="Goraichik I."/>
            <person name="Dimitrov K.M."/>
            <person name="Suarez D.L."/>
            <person name="Swayne D.E."/>
        </authorList>
    </citation>
    <scope>NUCLEOTIDE SEQUENCE [LARGE SCALE GENOMIC DNA]</scope>
    <source>
        <strain evidence="1 2">CECT 7745</strain>
    </source>
</reference>
<evidence type="ECO:0000313" key="2">
    <source>
        <dbReference type="Proteomes" id="UP000193224"/>
    </source>
</evidence>
<dbReference type="EMBL" id="FWXB01000003">
    <property type="protein sequence ID" value="SMC11290.1"/>
    <property type="molecule type" value="Genomic_DNA"/>
</dbReference>
<organism evidence="1 2">
    <name type="scientific">Roseovarius aestuarii</name>
    <dbReference type="NCBI Taxonomy" id="475083"/>
    <lineage>
        <taxon>Bacteria</taxon>
        <taxon>Pseudomonadati</taxon>
        <taxon>Pseudomonadota</taxon>
        <taxon>Alphaproteobacteria</taxon>
        <taxon>Rhodobacterales</taxon>
        <taxon>Roseobacteraceae</taxon>
        <taxon>Roseovarius</taxon>
    </lineage>
</organism>
<dbReference type="PANTHER" id="PTHR10362">
    <property type="entry name" value="HISTIDINE AMMONIA-LYASE"/>
    <property type="match status" value="1"/>
</dbReference>
<dbReference type="Proteomes" id="UP000193224">
    <property type="component" value="Unassembled WGS sequence"/>
</dbReference>